<evidence type="ECO:0000313" key="2">
    <source>
        <dbReference type="Proteomes" id="UP000765509"/>
    </source>
</evidence>
<sequence>MSAPQAIPLKLVLGVFSSFQGPMAPSTNSRPSGSHPLIRGLWAIWAPYGFYCLWTVGHILQSTVFKPPRPLFDQLQWAIPLAFQPLRAKMTQNLKNGNLFHGLWQPP</sequence>
<reference evidence="1" key="1">
    <citation type="submission" date="2021-03" db="EMBL/GenBank/DDBJ databases">
        <title>Draft genome sequence of rust myrtle Austropuccinia psidii MF-1, a brazilian biotype.</title>
        <authorList>
            <person name="Quecine M.C."/>
            <person name="Pachon D.M.R."/>
            <person name="Bonatelli M.L."/>
            <person name="Correr F.H."/>
            <person name="Franceschini L.M."/>
            <person name="Leite T.F."/>
            <person name="Margarido G.R.A."/>
            <person name="Almeida C.A."/>
            <person name="Ferrarezi J.A."/>
            <person name="Labate C.A."/>
        </authorList>
    </citation>
    <scope>NUCLEOTIDE SEQUENCE</scope>
    <source>
        <strain evidence="1">MF-1</strain>
    </source>
</reference>
<comment type="caution">
    <text evidence="1">The sequence shown here is derived from an EMBL/GenBank/DDBJ whole genome shotgun (WGS) entry which is preliminary data.</text>
</comment>
<keyword evidence="2" id="KW-1185">Reference proteome</keyword>
<organism evidence="1 2">
    <name type="scientific">Austropuccinia psidii MF-1</name>
    <dbReference type="NCBI Taxonomy" id="1389203"/>
    <lineage>
        <taxon>Eukaryota</taxon>
        <taxon>Fungi</taxon>
        <taxon>Dikarya</taxon>
        <taxon>Basidiomycota</taxon>
        <taxon>Pucciniomycotina</taxon>
        <taxon>Pucciniomycetes</taxon>
        <taxon>Pucciniales</taxon>
        <taxon>Sphaerophragmiaceae</taxon>
        <taxon>Austropuccinia</taxon>
    </lineage>
</organism>
<evidence type="ECO:0000313" key="1">
    <source>
        <dbReference type="EMBL" id="MBW0548654.1"/>
    </source>
</evidence>
<proteinExistence type="predicted"/>
<protein>
    <submittedName>
        <fullName evidence="1">Uncharacterized protein</fullName>
    </submittedName>
</protein>
<dbReference type="EMBL" id="AVOT02053896">
    <property type="protein sequence ID" value="MBW0548654.1"/>
    <property type="molecule type" value="Genomic_DNA"/>
</dbReference>
<name>A0A9Q3IRH9_9BASI</name>
<dbReference type="AlphaFoldDB" id="A0A9Q3IRH9"/>
<accession>A0A9Q3IRH9</accession>
<dbReference type="Proteomes" id="UP000765509">
    <property type="component" value="Unassembled WGS sequence"/>
</dbReference>
<gene>
    <name evidence="1" type="ORF">O181_088369</name>
</gene>